<proteinExistence type="predicted"/>
<accession>A0ABQ9MSF6</accession>
<sequence length="187" mass="21653">MDSKKWLRYQIAKKKKLKLKTIGKRDRSKYCHFHDDHGHTIDECRQLKDEIKRLIRDRHLRRFTRESSGSNKREQSSGNKAQAQTYLKEPIGIINVITGGPQLYMAQRILIDIGSLVNLITLKVYEKLESQKQNLTKVIYPLVGLGDKTIPVVGTINLIVGLGDETFRRSIYEEFMVVDIPLLYNVI</sequence>
<keyword evidence="3" id="KW-1185">Reference proteome</keyword>
<dbReference type="Proteomes" id="UP001174677">
    <property type="component" value="Chromosome 4"/>
</dbReference>
<gene>
    <name evidence="2" type="ORF">P3X46_007113</name>
</gene>
<comment type="caution">
    <text evidence="2">The sequence shown here is derived from an EMBL/GenBank/DDBJ whole genome shotgun (WGS) entry which is preliminary data.</text>
</comment>
<feature type="compositionally biased region" description="Polar residues" evidence="1">
    <location>
        <begin position="66"/>
        <end position="82"/>
    </location>
</feature>
<evidence type="ECO:0000313" key="2">
    <source>
        <dbReference type="EMBL" id="KAJ9183224.1"/>
    </source>
</evidence>
<evidence type="ECO:0000256" key="1">
    <source>
        <dbReference type="SAM" id="MobiDB-lite"/>
    </source>
</evidence>
<organism evidence="2 3">
    <name type="scientific">Hevea brasiliensis</name>
    <name type="common">Para rubber tree</name>
    <name type="synonym">Siphonia brasiliensis</name>
    <dbReference type="NCBI Taxonomy" id="3981"/>
    <lineage>
        <taxon>Eukaryota</taxon>
        <taxon>Viridiplantae</taxon>
        <taxon>Streptophyta</taxon>
        <taxon>Embryophyta</taxon>
        <taxon>Tracheophyta</taxon>
        <taxon>Spermatophyta</taxon>
        <taxon>Magnoliopsida</taxon>
        <taxon>eudicotyledons</taxon>
        <taxon>Gunneridae</taxon>
        <taxon>Pentapetalae</taxon>
        <taxon>rosids</taxon>
        <taxon>fabids</taxon>
        <taxon>Malpighiales</taxon>
        <taxon>Euphorbiaceae</taxon>
        <taxon>Crotonoideae</taxon>
        <taxon>Micrandreae</taxon>
        <taxon>Hevea</taxon>
    </lineage>
</organism>
<feature type="region of interest" description="Disordered" evidence="1">
    <location>
        <begin position="62"/>
        <end position="82"/>
    </location>
</feature>
<reference evidence="2" key="1">
    <citation type="journal article" date="2023" name="Plant Biotechnol. J.">
        <title>Chromosome-level wild Hevea brasiliensis genome provides new tools for genomic-assisted breeding and valuable loci to elevate rubber yield.</title>
        <authorList>
            <person name="Cheng H."/>
            <person name="Song X."/>
            <person name="Hu Y."/>
            <person name="Wu T."/>
            <person name="Yang Q."/>
            <person name="An Z."/>
            <person name="Feng S."/>
            <person name="Deng Z."/>
            <person name="Wu W."/>
            <person name="Zeng X."/>
            <person name="Tu M."/>
            <person name="Wang X."/>
            <person name="Huang H."/>
        </authorList>
    </citation>
    <scope>NUCLEOTIDE SEQUENCE</scope>
    <source>
        <strain evidence="2">MT/VB/25A 57/8</strain>
    </source>
</reference>
<protein>
    <submittedName>
        <fullName evidence="2">Uncharacterized protein</fullName>
    </submittedName>
</protein>
<dbReference type="CDD" id="cd00303">
    <property type="entry name" value="retropepsin_like"/>
    <property type="match status" value="1"/>
</dbReference>
<dbReference type="EMBL" id="JARPOI010000004">
    <property type="protein sequence ID" value="KAJ9183224.1"/>
    <property type="molecule type" value="Genomic_DNA"/>
</dbReference>
<name>A0ABQ9MSF6_HEVBR</name>
<evidence type="ECO:0000313" key="3">
    <source>
        <dbReference type="Proteomes" id="UP001174677"/>
    </source>
</evidence>